<dbReference type="OrthoDB" id="4502298at2759"/>
<dbReference type="EMBL" id="KK088477">
    <property type="protein sequence ID" value="EYE90050.1"/>
    <property type="molecule type" value="Genomic_DNA"/>
</dbReference>
<organism evidence="1 2">
    <name type="scientific">Aspergillus ruber (strain CBS 135680)</name>
    <dbReference type="NCBI Taxonomy" id="1388766"/>
    <lineage>
        <taxon>Eukaryota</taxon>
        <taxon>Fungi</taxon>
        <taxon>Dikarya</taxon>
        <taxon>Ascomycota</taxon>
        <taxon>Pezizomycotina</taxon>
        <taxon>Eurotiomycetes</taxon>
        <taxon>Eurotiomycetidae</taxon>
        <taxon>Eurotiales</taxon>
        <taxon>Aspergillaceae</taxon>
        <taxon>Aspergillus</taxon>
        <taxon>Aspergillus subgen. Aspergillus</taxon>
    </lineage>
</organism>
<proteinExistence type="predicted"/>
<evidence type="ECO:0000313" key="2">
    <source>
        <dbReference type="Proteomes" id="UP000019804"/>
    </source>
</evidence>
<name>A0A017S1P2_ASPRC</name>
<protein>
    <submittedName>
        <fullName evidence="1">Uncharacterized protein</fullName>
    </submittedName>
</protein>
<dbReference type="RefSeq" id="XP_040633740.1">
    <property type="nucleotide sequence ID" value="XM_040787557.1"/>
</dbReference>
<gene>
    <name evidence="1" type="ORF">EURHEDRAFT_552331</name>
</gene>
<dbReference type="GeneID" id="63702681"/>
<reference evidence="2" key="1">
    <citation type="journal article" date="2014" name="Nat. Commun.">
        <title>Genomic adaptations of the halophilic Dead Sea filamentous fungus Eurotium rubrum.</title>
        <authorList>
            <person name="Kis-Papo T."/>
            <person name="Weig A.R."/>
            <person name="Riley R."/>
            <person name="Persoh D."/>
            <person name="Salamov A."/>
            <person name="Sun H."/>
            <person name="Lipzen A."/>
            <person name="Wasser S.P."/>
            <person name="Rambold G."/>
            <person name="Grigoriev I.V."/>
            <person name="Nevo E."/>
        </authorList>
    </citation>
    <scope>NUCLEOTIDE SEQUENCE [LARGE SCALE GENOMIC DNA]</scope>
    <source>
        <strain evidence="2">CBS 135680</strain>
    </source>
</reference>
<keyword evidence="2" id="KW-1185">Reference proteome</keyword>
<sequence length="102" mass="11437">MVILTNVVGKRVGHISDFTIRNMIEALQTTTMPPKSHIKSKNSVEQEGRILLAISALKKKKKKTEYPMFAKQSVFIMCGALLSKTGYAERHIGTRHAQIVIK</sequence>
<accession>A0A017S1P2</accession>
<dbReference type="Proteomes" id="UP000019804">
    <property type="component" value="Unassembled WGS sequence"/>
</dbReference>
<dbReference type="AlphaFoldDB" id="A0A017S1P2"/>
<dbReference type="HOGENOM" id="CLU_2276907_0_0_1"/>
<evidence type="ECO:0000313" key="1">
    <source>
        <dbReference type="EMBL" id="EYE90050.1"/>
    </source>
</evidence>